<dbReference type="Proteomes" id="UP001214530">
    <property type="component" value="Chromosome"/>
</dbReference>
<reference evidence="1" key="1">
    <citation type="submission" date="2023-03" db="EMBL/GenBank/DDBJ databases">
        <title>Andean soil-derived lignocellulolytic bacterial consortium as a source of novel taxa and putative plastic-active enzymes.</title>
        <authorList>
            <person name="Diaz-Garcia L."/>
            <person name="Chuvochina M."/>
            <person name="Feuerriegel G."/>
            <person name="Bunk B."/>
            <person name="Sproer C."/>
            <person name="Streit W.R."/>
            <person name="Rodriguez L.M."/>
            <person name="Overmann J."/>
            <person name="Jimenez D.J."/>
        </authorList>
    </citation>
    <scope>NUCLEOTIDE SEQUENCE</scope>
    <source>
        <strain evidence="1">MAG 3858</strain>
    </source>
</reference>
<dbReference type="EMBL" id="CP119313">
    <property type="protein sequence ID" value="WEK18532.1"/>
    <property type="molecule type" value="Genomic_DNA"/>
</dbReference>
<sequence>MTNQFKSLAIALMTAAVLFVSSCKKNNDIPVVKEGIERSEIILTEVTGAAIEAHGDHFHGLTDLTAGAPVVIKFNEKGIATANGHLHLEANAVYKMELKAWDYTGKEVQNQFIQDKATADQFKAFLVGGNLILNKDSKTESGAVFQPKEQNYADGSIVTGQYETTGILSYLTIGHDNQGPTKEITYILRKLNKDVKATITRSDWNHNDYATKFAGQDLLKLKFEIHVEEGHGH</sequence>
<name>A0AAJ5W5V4_9SPHI</name>
<proteinExistence type="predicted"/>
<dbReference type="PROSITE" id="PS51257">
    <property type="entry name" value="PROKAR_LIPOPROTEIN"/>
    <property type="match status" value="1"/>
</dbReference>
<organism evidence="1 2">
    <name type="scientific">Candidatus Pedobacter colombiensis</name>
    <dbReference type="NCBI Taxonomy" id="3121371"/>
    <lineage>
        <taxon>Bacteria</taxon>
        <taxon>Pseudomonadati</taxon>
        <taxon>Bacteroidota</taxon>
        <taxon>Sphingobacteriia</taxon>
        <taxon>Sphingobacteriales</taxon>
        <taxon>Sphingobacteriaceae</taxon>
        <taxon>Pedobacter</taxon>
    </lineage>
</organism>
<evidence type="ECO:0000313" key="2">
    <source>
        <dbReference type="Proteomes" id="UP001214530"/>
    </source>
</evidence>
<evidence type="ECO:0000313" key="1">
    <source>
        <dbReference type="EMBL" id="WEK18532.1"/>
    </source>
</evidence>
<accession>A0AAJ5W5V4</accession>
<protein>
    <submittedName>
        <fullName evidence="1">Uncharacterized protein</fullName>
    </submittedName>
</protein>
<gene>
    <name evidence="1" type="ORF">P0Y49_17215</name>
</gene>
<dbReference type="AlphaFoldDB" id="A0AAJ5W5V4"/>